<proteinExistence type="predicted"/>
<name>A0A8J2K9T6_9HEXA</name>
<dbReference type="EMBL" id="CAJVCH010264250">
    <property type="protein sequence ID" value="CAG7734172.1"/>
    <property type="molecule type" value="Genomic_DNA"/>
</dbReference>
<gene>
    <name evidence="1" type="ORF">AFUS01_LOCUS22575</name>
</gene>
<keyword evidence="2" id="KW-1185">Reference proteome</keyword>
<dbReference type="AlphaFoldDB" id="A0A8J2K9T6"/>
<reference evidence="1" key="1">
    <citation type="submission" date="2021-06" db="EMBL/GenBank/DDBJ databases">
        <authorList>
            <person name="Hodson N. C."/>
            <person name="Mongue J. A."/>
            <person name="Jaron S. K."/>
        </authorList>
    </citation>
    <scope>NUCLEOTIDE SEQUENCE</scope>
</reference>
<protein>
    <submittedName>
        <fullName evidence="1">Uncharacterized protein</fullName>
    </submittedName>
</protein>
<accession>A0A8J2K9T6</accession>
<sequence>MLLQENPSHEVSTSSNVITLKTHACFFRILSSLLIPSCLRKPDDCFSKSKGSQKCYRSNHSHLHIYRIRAWSRPALLIFWIPSDPCR</sequence>
<evidence type="ECO:0000313" key="1">
    <source>
        <dbReference type="EMBL" id="CAG7734172.1"/>
    </source>
</evidence>
<organism evidence="1 2">
    <name type="scientific">Allacma fusca</name>
    <dbReference type="NCBI Taxonomy" id="39272"/>
    <lineage>
        <taxon>Eukaryota</taxon>
        <taxon>Metazoa</taxon>
        <taxon>Ecdysozoa</taxon>
        <taxon>Arthropoda</taxon>
        <taxon>Hexapoda</taxon>
        <taxon>Collembola</taxon>
        <taxon>Symphypleona</taxon>
        <taxon>Sminthuridae</taxon>
        <taxon>Allacma</taxon>
    </lineage>
</organism>
<dbReference type="Proteomes" id="UP000708208">
    <property type="component" value="Unassembled WGS sequence"/>
</dbReference>
<comment type="caution">
    <text evidence="1">The sequence shown here is derived from an EMBL/GenBank/DDBJ whole genome shotgun (WGS) entry which is preliminary data.</text>
</comment>
<evidence type="ECO:0000313" key="2">
    <source>
        <dbReference type="Proteomes" id="UP000708208"/>
    </source>
</evidence>